<protein>
    <submittedName>
        <fullName evidence="1">Uncharacterized protein</fullName>
    </submittedName>
</protein>
<keyword evidence="2" id="KW-1185">Reference proteome</keyword>
<accession>A0A931BNB8</accession>
<dbReference type="AlphaFoldDB" id="A0A931BNB8"/>
<name>A0A931BNB8_9HYPH</name>
<reference evidence="1" key="1">
    <citation type="submission" date="2020-11" db="EMBL/GenBank/DDBJ databases">
        <authorList>
            <person name="Kim M.K."/>
        </authorList>
    </citation>
    <scope>NUCLEOTIDE SEQUENCE</scope>
    <source>
        <strain evidence="1">BT350</strain>
    </source>
</reference>
<sequence length="244" mass="26493">MAKNDLVASAARNNALWCDTVCRAHGKPGEFHQAIWLNRYGTPPFYPDAVTLDGRDASGLFDILADLTGADRGRGWAVKDSFHGLDLSPLGFETLFDAQWLCLETAPGKDHPGDHPFSVIRTEGELADWEDAWAGLETGLSDRSLRLFGSQLLFDPDIVVAAIKRDGAMVGGGILNRGAGVVGLSNLFALAFDRDTVRRRLAELAVTIFPGLPLVGYERGADLAAARRIGFEPIGDLRIWHRPA</sequence>
<dbReference type="RefSeq" id="WP_196271073.1">
    <property type="nucleotide sequence ID" value="NZ_JADQDO010000002.1"/>
</dbReference>
<dbReference type="Proteomes" id="UP000599312">
    <property type="component" value="Unassembled WGS sequence"/>
</dbReference>
<comment type="caution">
    <text evidence="1">The sequence shown here is derived from an EMBL/GenBank/DDBJ whole genome shotgun (WGS) entry which is preliminary data.</text>
</comment>
<dbReference type="EMBL" id="JADQDO010000002">
    <property type="protein sequence ID" value="MBF9233098.1"/>
    <property type="molecule type" value="Genomic_DNA"/>
</dbReference>
<proteinExistence type="predicted"/>
<gene>
    <name evidence="1" type="ORF">I2H38_06860</name>
</gene>
<evidence type="ECO:0000313" key="2">
    <source>
        <dbReference type="Proteomes" id="UP000599312"/>
    </source>
</evidence>
<organism evidence="1 2">
    <name type="scientific">Microvirga alba</name>
    <dbReference type="NCBI Taxonomy" id="2791025"/>
    <lineage>
        <taxon>Bacteria</taxon>
        <taxon>Pseudomonadati</taxon>
        <taxon>Pseudomonadota</taxon>
        <taxon>Alphaproteobacteria</taxon>
        <taxon>Hyphomicrobiales</taxon>
        <taxon>Methylobacteriaceae</taxon>
        <taxon>Microvirga</taxon>
    </lineage>
</organism>
<evidence type="ECO:0000313" key="1">
    <source>
        <dbReference type="EMBL" id="MBF9233098.1"/>
    </source>
</evidence>